<name>A0ABS5DI21_9PSEU</name>
<dbReference type="EMBL" id="JAGPXE010000007">
    <property type="protein sequence ID" value="MBQ0925943.1"/>
    <property type="molecule type" value="Genomic_DNA"/>
</dbReference>
<feature type="domain" description="DUF397" evidence="2">
    <location>
        <begin position="8"/>
        <end position="60"/>
    </location>
</feature>
<dbReference type="RefSeq" id="WP_210971160.1">
    <property type="nucleotide sequence ID" value="NZ_JAGPXE010000007.1"/>
</dbReference>
<reference evidence="3 4" key="1">
    <citation type="submission" date="2021-04" db="EMBL/GenBank/DDBJ databases">
        <title>Whole-genome sequencing of Saccharopolyspora endophytica KCTC 19397.</title>
        <authorList>
            <person name="Ay H."/>
            <person name="Saygin H."/>
            <person name="Sahin N."/>
        </authorList>
    </citation>
    <scope>NUCLEOTIDE SEQUENCE [LARGE SCALE GENOMIC DNA]</scope>
    <source>
        <strain evidence="3 4">KCTC 19397</strain>
    </source>
</reference>
<feature type="compositionally biased region" description="Basic and acidic residues" evidence="1">
    <location>
        <begin position="26"/>
        <end position="38"/>
    </location>
</feature>
<protein>
    <submittedName>
        <fullName evidence="3">DUF397 domain-containing protein</fullName>
    </submittedName>
</protein>
<organism evidence="3 4">
    <name type="scientific">Saccharopolyspora endophytica</name>
    <dbReference type="NCBI Taxonomy" id="543886"/>
    <lineage>
        <taxon>Bacteria</taxon>
        <taxon>Bacillati</taxon>
        <taxon>Actinomycetota</taxon>
        <taxon>Actinomycetes</taxon>
        <taxon>Pseudonocardiales</taxon>
        <taxon>Pseudonocardiaceae</taxon>
        <taxon>Saccharopolyspora</taxon>
    </lineage>
</organism>
<proteinExistence type="predicted"/>
<evidence type="ECO:0000256" key="1">
    <source>
        <dbReference type="SAM" id="MobiDB-lite"/>
    </source>
</evidence>
<gene>
    <name evidence="3" type="ORF">KBO27_18495</name>
</gene>
<accession>A0ABS5DI21</accession>
<sequence>MNANAFTNWRKSTSSNGPPAVRRSRRSPDLRGVRDSKLGDAGPILVFGRRAWSKFLTSLKFGKTDT</sequence>
<dbReference type="Proteomes" id="UP000674084">
    <property type="component" value="Unassembled WGS sequence"/>
</dbReference>
<comment type="caution">
    <text evidence="3">The sequence shown here is derived from an EMBL/GenBank/DDBJ whole genome shotgun (WGS) entry which is preliminary data.</text>
</comment>
<dbReference type="Pfam" id="PF04149">
    <property type="entry name" value="DUF397"/>
    <property type="match status" value="1"/>
</dbReference>
<evidence type="ECO:0000259" key="2">
    <source>
        <dbReference type="Pfam" id="PF04149"/>
    </source>
</evidence>
<feature type="region of interest" description="Disordered" evidence="1">
    <location>
        <begin position="1"/>
        <end position="40"/>
    </location>
</feature>
<feature type="compositionally biased region" description="Polar residues" evidence="1">
    <location>
        <begin position="1"/>
        <end position="17"/>
    </location>
</feature>
<evidence type="ECO:0000313" key="3">
    <source>
        <dbReference type="EMBL" id="MBQ0925943.1"/>
    </source>
</evidence>
<dbReference type="InterPro" id="IPR007278">
    <property type="entry name" value="DUF397"/>
</dbReference>
<keyword evidence="4" id="KW-1185">Reference proteome</keyword>
<evidence type="ECO:0000313" key="4">
    <source>
        <dbReference type="Proteomes" id="UP000674084"/>
    </source>
</evidence>